<dbReference type="AlphaFoldDB" id="A0AAV7PEQ3"/>
<accession>A0AAV7PEQ3</accession>
<feature type="region of interest" description="Disordered" evidence="1">
    <location>
        <begin position="1"/>
        <end position="22"/>
    </location>
</feature>
<reference evidence="2" key="1">
    <citation type="journal article" date="2022" name="bioRxiv">
        <title>Sequencing and chromosome-scale assembly of the giantPleurodeles waltlgenome.</title>
        <authorList>
            <person name="Brown T."/>
            <person name="Elewa A."/>
            <person name="Iarovenko S."/>
            <person name="Subramanian E."/>
            <person name="Araus A.J."/>
            <person name="Petzold A."/>
            <person name="Susuki M."/>
            <person name="Suzuki K.-i.T."/>
            <person name="Hayashi T."/>
            <person name="Toyoda A."/>
            <person name="Oliveira C."/>
            <person name="Osipova E."/>
            <person name="Leigh N.D."/>
            <person name="Simon A."/>
            <person name="Yun M.H."/>
        </authorList>
    </citation>
    <scope>NUCLEOTIDE SEQUENCE</scope>
    <source>
        <strain evidence="2">20211129_DDA</strain>
        <tissue evidence="2">Liver</tissue>
    </source>
</reference>
<evidence type="ECO:0000313" key="2">
    <source>
        <dbReference type="EMBL" id="KAJ1126758.1"/>
    </source>
</evidence>
<protein>
    <submittedName>
        <fullName evidence="2">Uncharacterized protein</fullName>
    </submittedName>
</protein>
<comment type="caution">
    <text evidence="2">The sequence shown here is derived from an EMBL/GenBank/DDBJ whole genome shotgun (WGS) entry which is preliminary data.</text>
</comment>
<proteinExistence type="predicted"/>
<keyword evidence="3" id="KW-1185">Reference proteome</keyword>
<sequence>MYKGDHHLLPPSPTSRRDVAAGVGAVKASQGVQPTTGASLLVRLSVAQLRPAWQVRMDQHCSTRHMQLTAS</sequence>
<dbReference type="Proteomes" id="UP001066276">
    <property type="component" value="Chromosome 7"/>
</dbReference>
<organism evidence="2 3">
    <name type="scientific">Pleurodeles waltl</name>
    <name type="common">Iberian ribbed newt</name>
    <dbReference type="NCBI Taxonomy" id="8319"/>
    <lineage>
        <taxon>Eukaryota</taxon>
        <taxon>Metazoa</taxon>
        <taxon>Chordata</taxon>
        <taxon>Craniata</taxon>
        <taxon>Vertebrata</taxon>
        <taxon>Euteleostomi</taxon>
        <taxon>Amphibia</taxon>
        <taxon>Batrachia</taxon>
        <taxon>Caudata</taxon>
        <taxon>Salamandroidea</taxon>
        <taxon>Salamandridae</taxon>
        <taxon>Pleurodelinae</taxon>
        <taxon>Pleurodeles</taxon>
    </lineage>
</organism>
<evidence type="ECO:0000313" key="3">
    <source>
        <dbReference type="Proteomes" id="UP001066276"/>
    </source>
</evidence>
<gene>
    <name evidence="2" type="ORF">NDU88_005164</name>
</gene>
<evidence type="ECO:0000256" key="1">
    <source>
        <dbReference type="SAM" id="MobiDB-lite"/>
    </source>
</evidence>
<dbReference type="EMBL" id="JANPWB010000011">
    <property type="protein sequence ID" value="KAJ1126758.1"/>
    <property type="molecule type" value="Genomic_DNA"/>
</dbReference>
<name>A0AAV7PEQ3_PLEWA</name>